<evidence type="ECO:0000313" key="2">
    <source>
        <dbReference type="Proteomes" id="UP000662754"/>
    </source>
</evidence>
<accession>A0A873WAW6</accession>
<evidence type="ECO:0000313" key="1">
    <source>
        <dbReference type="EMBL" id="QPB08290.1"/>
    </source>
</evidence>
<proteinExistence type="predicted"/>
<sequence>MAELTLAAPYNQVTKRDGSTVLVENFGQRVPDGFSSFTSGTAGPRIKDFEKYKFEGDIIIDDVTRAFPALTIRDFEDRSLSSYTLNGIRFNAGPSGMVMGVTLANGNQTLSQDANSPSTITVVTTSNFYSSGHLFTSQRSLIEYTSKTATTFTGYVVSGPNTLNNNDELVQFSGPE</sequence>
<dbReference type="EMBL" id="MW147367">
    <property type="protein sequence ID" value="QPB08290.1"/>
    <property type="molecule type" value="Genomic_DNA"/>
</dbReference>
<dbReference type="KEGG" id="vg:77945445"/>
<protein>
    <submittedName>
        <fullName evidence="1">Virion structural protein</fullName>
    </submittedName>
</protein>
<dbReference type="Proteomes" id="UP000662754">
    <property type="component" value="Segment"/>
</dbReference>
<dbReference type="RefSeq" id="YP_010669275.1">
    <property type="nucleotide sequence ID" value="NC_070960.1"/>
</dbReference>
<name>A0A873WAW6_9CAUD</name>
<organism evidence="1 2">
    <name type="scientific">Synechococcus phage S-H9-2</name>
    <dbReference type="NCBI Taxonomy" id="2783669"/>
    <lineage>
        <taxon>Viruses</taxon>
        <taxon>Duplodnaviria</taxon>
        <taxon>Heunggongvirae</taxon>
        <taxon>Uroviricota</taxon>
        <taxon>Caudoviricetes</taxon>
        <taxon>Pantevenvirales</taxon>
        <taxon>Kyanoviridae</taxon>
        <taxon>Yushanluvirus</taxon>
        <taxon>Yushanluvirus satich</taxon>
    </lineage>
</organism>
<keyword evidence="2" id="KW-1185">Reference proteome</keyword>
<reference evidence="1" key="1">
    <citation type="submission" date="2020-10" db="EMBL/GenBank/DDBJ databases">
        <title>The Isolation and Genome Sequence of a Novel Cyanophage S-H9-2 from the Yellow Sea, China.</title>
        <authorList>
            <person name="Jiang T."/>
            <person name="Luo L."/>
        </authorList>
    </citation>
    <scope>NUCLEOTIDE SEQUENCE</scope>
</reference>
<dbReference type="GeneID" id="77945445"/>